<feature type="transmembrane region" description="Helical" evidence="17">
    <location>
        <begin position="128"/>
        <end position="144"/>
    </location>
</feature>
<dbReference type="RefSeq" id="XP_050558372.1">
    <property type="nucleotide sequence ID" value="XM_050702415.1"/>
</dbReference>
<evidence type="ECO:0000313" key="19">
    <source>
        <dbReference type="RefSeq" id="XP_050558372.1"/>
    </source>
</evidence>
<accession>A0A9R0E358</accession>
<evidence type="ECO:0000256" key="1">
    <source>
        <dbReference type="ARBA" id="ARBA00000923"/>
    </source>
</evidence>
<gene>
    <name evidence="19" type="primary">LOC118279543</name>
</gene>
<comment type="catalytic activity">
    <reaction evidence="1">
        <text>9-(9Z-hexadecenoyloxy)-octadecanoate + H2O = (9Z)-hexadecenoate + 9-hydroxy-octadecanoate + H(+)</text>
        <dbReference type="Rhea" id="RHEA:52068"/>
        <dbReference type="ChEBI" id="CHEBI:15377"/>
        <dbReference type="ChEBI" id="CHEBI:15378"/>
        <dbReference type="ChEBI" id="CHEBI:32372"/>
        <dbReference type="ChEBI" id="CHEBI:136286"/>
        <dbReference type="ChEBI" id="CHEBI:136309"/>
    </reaction>
    <physiologicalReaction direction="left-to-right" evidence="1">
        <dbReference type="Rhea" id="RHEA:52069"/>
    </physiologicalReaction>
</comment>
<evidence type="ECO:0000256" key="3">
    <source>
        <dbReference type="ARBA" id="ARBA00009300"/>
    </source>
</evidence>
<feature type="transmembrane region" description="Helical" evidence="17">
    <location>
        <begin position="193"/>
        <end position="212"/>
    </location>
</feature>
<evidence type="ECO:0000256" key="2">
    <source>
        <dbReference type="ARBA" id="ARBA00004127"/>
    </source>
</evidence>
<evidence type="ECO:0000256" key="9">
    <source>
        <dbReference type="ARBA" id="ARBA00047863"/>
    </source>
</evidence>
<keyword evidence="5 17" id="KW-1133">Transmembrane helix</keyword>
<protein>
    <submittedName>
        <fullName evidence="19">Androgen-dependent TFPI-regulating protein-like</fullName>
    </submittedName>
</protein>
<dbReference type="GeneID" id="118279543"/>
<comment type="catalytic activity">
    <reaction evidence="7">
        <text>12-hexadecanoyloxy-octadecanoate + H2O = 12-hydroxyoctadecanoate + hexadecanoate + H(+)</text>
        <dbReference type="Rhea" id="RHEA:52056"/>
        <dbReference type="ChEBI" id="CHEBI:7896"/>
        <dbReference type="ChEBI" id="CHEBI:15377"/>
        <dbReference type="ChEBI" id="CHEBI:15378"/>
        <dbReference type="ChEBI" id="CHEBI:83677"/>
        <dbReference type="ChEBI" id="CHEBI:84201"/>
    </reaction>
    <physiologicalReaction direction="left-to-right" evidence="7">
        <dbReference type="Rhea" id="RHEA:52057"/>
    </physiologicalReaction>
</comment>
<organism evidence="18 19">
    <name type="scientific">Spodoptera frugiperda</name>
    <name type="common">Fall armyworm</name>
    <dbReference type="NCBI Taxonomy" id="7108"/>
    <lineage>
        <taxon>Eukaryota</taxon>
        <taxon>Metazoa</taxon>
        <taxon>Ecdysozoa</taxon>
        <taxon>Arthropoda</taxon>
        <taxon>Hexapoda</taxon>
        <taxon>Insecta</taxon>
        <taxon>Pterygota</taxon>
        <taxon>Neoptera</taxon>
        <taxon>Endopterygota</taxon>
        <taxon>Lepidoptera</taxon>
        <taxon>Glossata</taxon>
        <taxon>Ditrysia</taxon>
        <taxon>Noctuoidea</taxon>
        <taxon>Noctuidae</taxon>
        <taxon>Amphipyrinae</taxon>
        <taxon>Spodoptera</taxon>
    </lineage>
</organism>
<comment type="catalytic activity">
    <reaction evidence="9">
        <text>9-hexadecanoyloxy-octadecanoate + H2O = 9-hydroxy-octadecanoate + hexadecanoate + H(+)</text>
        <dbReference type="Rhea" id="RHEA:52052"/>
        <dbReference type="ChEBI" id="CHEBI:7896"/>
        <dbReference type="ChEBI" id="CHEBI:15377"/>
        <dbReference type="ChEBI" id="CHEBI:15378"/>
        <dbReference type="ChEBI" id="CHEBI:83670"/>
        <dbReference type="ChEBI" id="CHEBI:136286"/>
    </reaction>
    <physiologicalReaction direction="left-to-right" evidence="9">
        <dbReference type="Rhea" id="RHEA:52053"/>
    </physiologicalReaction>
</comment>
<dbReference type="Proteomes" id="UP000829999">
    <property type="component" value="Chromosome 22"/>
</dbReference>
<evidence type="ECO:0000256" key="11">
    <source>
        <dbReference type="ARBA" id="ARBA00048701"/>
    </source>
</evidence>
<feature type="transmembrane region" description="Helical" evidence="17">
    <location>
        <begin position="156"/>
        <end position="173"/>
    </location>
</feature>
<sequence>MLGYTVGLVLHVTNIYNMIAFYKGDVLNDPEVKRFHDNQFRFLTIWNVYMQVIYMALGLSCDVLTLTNQGKDSSLLKSLKTIRDPLFTNIVMPFSITVSLTFWTIYTYDGALILPPSVDKTITTTSNHIMHTYIAPLVLWEILFRPRKRPETHLGNLLMINLYAAFYLVVIIVGYLEQGLWVYPIMDQLHGTIYFYGVVGVPLITTNVAYILQWYLTDLIWKGDGNRKKVL</sequence>
<evidence type="ECO:0000256" key="17">
    <source>
        <dbReference type="SAM" id="Phobius"/>
    </source>
</evidence>
<comment type="catalytic activity">
    <reaction evidence="15">
        <text>13-(9Z-hexadecenoyloxy)-octadecanoate + H2O = 13-hydroxy-octadecanoate + (9Z)-hexadecenoate + H(+)</text>
        <dbReference type="Rhea" id="RHEA:52076"/>
        <dbReference type="ChEBI" id="CHEBI:15377"/>
        <dbReference type="ChEBI" id="CHEBI:15378"/>
        <dbReference type="ChEBI" id="CHEBI:32372"/>
        <dbReference type="ChEBI" id="CHEBI:136304"/>
        <dbReference type="ChEBI" id="CHEBI:136315"/>
    </reaction>
    <physiologicalReaction direction="left-to-right" evidence="15">
        <dbReference type="Rhea" id="RHEA:52077"/>
    </physiologicalReaction>
</comment>
<keyword evidence="4 17" id="KW-0812">Transmembrane</keyword>
<dbReference type="PANTHER" id="PTHR10989:SF16">
    <property type="entry name" value="AT02829P-RELATED"/>
    <property type="match status" value="1"/>
</dbReference>
<evidence type="ECO:0000256" key="8">
    <source>
        <dbReference type="ARBA" id="ARBA00047427"/>
    </source>
</evidence>
<feature type="transmembrane region" description="Helical" evidence="17">
    <location>
        <begin position="86"/>
        <end position="108"/>
    </location>
</feature>
<comment type="catalytic activity">
    <reaction evidence="10">
        <text>12-octadecanoyloxy-octadecanoate + H2O = 12-hydroxyoctadecanoate + octadecanoate + H(+)</text>
        <dbReference type="Rhea" id="RHEA:52080"/>
        <dbReference type="ChEBI" id="CHEBI:15377"/>
        <dbReference type="ChEBI" id="CHEBI:15378"/>
        <dbReference type="ChEBI" id="CHEBI:25629"/>
        <dbReference type="ChEBI" id="CHEBI:84201"/>
        <dbReference type="ChEBI" id="CHEBI:136330"/>
    </reaction>
    <physiologicalReaction direction="left-to-right" evidence="10">
        <dbReference type="Rhea" id="RHEA:52081"/>
    </physiologicalReaction>
</comment>
<evidence type="ECO:0000256" key="6">
    <source>
        <dbReference type="ARBA" id="ARBA00023136"/>
    </source>
</evidence>
<evidence type="ECO:0000256" key="13">
    <source>
        <dbReference type="ARBA" id="ARBA00049221"/>
    </source>
</evidence>
<comment type="similarity">
    <text evidence="3">Belongs to the AIG1 family.</text>
</comment>
<keyword evidence="6 17" id="KW-0472">Membrane</keyword>
<evidence type="ECO:0000256" key="16">
    <source>
        <dbReference type="ARBA" id="ARBA00049428"/>
    </source>
</evidence>
<dbReference type="InterPro" id="IPR006838">
    <property type="entry name" value="ADTRP_AIG1"/>
</dbReference>
<comment type="catalytic activity">
    <reaction evidence="11">
        <text>12-(9Z-octadecenoyloxy)-octadecanoate + H2O = 12-hydroxyoctadecanoate + (9Z)-octadecenoate + H(+)</text>
        <dbReference type="Rhea" id="RHEA:52060"/>
        <dbReference type="ChEBI" id="CHEBI:15377"/>
        <dbReference type="ChEBI" id="CHEBI:15378"/>
        <dbReference type="ChEBI" id="CHEBI:30823"/>
        <dbReference type="ChEBI" id="CHEBI:84201"/>
        <dbReference type="ChEBI" id="CHEBI:136302"/>
    </reaction>
    <physiologicalReaction direction="left-to-right" evidence="11">
        <dbReference type="Rhea" id="RHEA:52061"/>
    </physiologicalReaction>
</comment>
<dbReference type="GO" id="GO:0012505">
    <property type="term" value="C:endomembrane system"/>
    <property type="evidence" value="ECO:0007669"/>
    <property type="project" value="UniProtKB-SubCell"/>
</dbReference>
<dbReference type="AlphaFoldDB" id="A0A9R0E358"/>
<evidence type="ECO:0000256" key="14">
    <source>
        <dbReference type="ARBA" id="ARBA00049296"/>
    </source>
</evidence>
<name>A0A9R0E358_SPOFR</name>
<reference evidence="19" key="1">
    <citation type="submission" date="2025-08" db="UniProtKB">
        <authorList>
            <consortium name="RefSeq"/>
        </authorList>
    </citation>
    <scope>IDENTIFICATION</scope>
    <source>
        <tissue evidence="19">Whole larval tissue</tissue>
    </source>
</reference>
<keyword evidence="18" id="KW-1185">Reference proteome</keyword>
<evidence type="ECO:0000256" key="15">
    <source>
        <dbReference type="ARBA" id="ARBA00049322"/>
    </source>
</evidence>
<evidence type="ECO:0000256" key="5">
    <source>
        <dbReference type="ARBA" id="ARBA00022989"/>
    </source>
</evidence>
<evidence type="ECO:0000256" key="12">
    <source>
        <dbReference type="ARBA" id="ARBA00048800"/>
    </source>
</evidence>
<dbReference type="GO" id="GO:0016020">
    <property type="term" value="C:membrane"/>
    <property type="evidence" value="ECO:0007669"/>
    <property type="project" value="InterPro"/>
</dbReference>
<evidence type="ECO:0000313" key="18">
    <source>
        <dbReference type="Proteomes" id="UP000829999"/>
    </source>
</evidence>
<evidence type="ECO:0000256" key="7">
    <source>
        <dbReference type="ARBA" id="ARBA00047368"/>
    </source>
</evidence>
<comment type="catalytic activity">
    <reaction evidence="13">
        <text>9-octadecanoyloxy-octadecanoate + H2O = 9-hydroxy-octadecanoate + octadecanoate + H(+)</text>
        <dbReference type="Rhea" id="RHEA:52096"/>
        <dbReference type="ChEBI" id="CHEBI:15377"/>
        <dbReference type="ChEBI" id="CHEBI:15378"/>
        <dbReference type="ChEBI" id="CHEBI:25629"/>
        <dbReference type="ChEBI" id="CHEBI:136286"/>
        <dbReference type="ChEBI" id="CHEBI:136373"/>
    </reaction>
    <physiologicalReaction direction="left-to-right" evidence="13">
        <dbReference type="Rhea" id="RHEA:52097"/>
    </physiologicalReaction>
</comment>
<proteinExistence type="inferred from homology"/>
<comment type="catalytic activity">
    <reaction evidence="16">
        <text>12-(9Z-hexadecenoyloxy)-octadecanoate + H2O = 12-hydroxyoctadecanoate + (9Z)-hexadecenoate + H(+)</text>
        <dbReference type="Rhea" id="RHEA:52072"/>
        <dbReference type="ChEBI" id="CHEBI:15377"/>
        <dbReference type="ChEBI" id="CHEBI:15378"/>
        <dbReference type="ChEBI" id="CHEBI:32372"/>
        <dbReference type="ChEBI" id="CHEBI:84201"/>
        <dbReference type="ChEBI" id="CHEBI:136312"/>
    </reaction>
    <physiologicalReaction direction="left-to-right" evidence="16">
        <dbReference type="Rhea" id="RHEA:52073"/>
    </physiologicalReaction>
</comment>
<dbReference type="PANTHER" id="PTHR10989">
    <property type="entry name" value="ANDROGEN-INDUCED PROTEIN 1-RELATED"/>
    <property type="match status" value="1"/>
</dbReference>
<feature type="transmembrane region" description="Helical" evidence="17">
    <location>
        <begin position="48"/>
        <end position="66"/>
    </location>
</feature>
<comment type="catalytic activity">
    <reaction evidence="14">
        <text>13-(9Z-octadecenoyloxy)-octadecanoate + H2O = 13-hydroxy-octadecanoate + (9Z)-octadecenoate + H(+)</text>
        <dbReference type="Rhea" id="RHEA:52064"/>
        <dbReference type="ChEBI" id="CHEBI:15377"/>
        <dbReference type="ChEBI" id="CHEBI:15378"/>
        <dbReference type="ChEBI" id="CHEBI:30823"/>
        <dbReference type="ChEBI" id="CHEBI:136303"/>
        <dbReference type="ChEBI" id="CHEBI:136304"/>
    </reaction>
    <physiologicalReaction direction="left-to-right" evidence="14">
        <dbReference type="Rhea" id="RHEA:52065"/>
    </physiologicalReaction>
</comment>
<evidence type="ECO:0000256" key="10">
    <source>
        <dbReference type="ARBA" id="ARBA00048680"/>
    </source>
</evidence>
<comment type="catalytic activity">
    <reaction evidence="12">
        <text>9-(9Z-octadecenoyloxy)-octadecanoate + H2O = 9-hydroxy-octadecanoate + (9Z)-octadecenoate + H(+)</text>
        <dbReference type="Rhea" id="RHEA:52048"/>
        <dbReference type="ChEBI" id="CHEBI:15377"/>
        <dbReference type="ChEBI" id="CHEBI:15378"/>
        <dbReference type="ChEBI" id="CHEBI:30823"/>
        <dbReference type="ChEBI" id="CHEBI:136282"/>
        <dbReference type="ChEBI" id="CHEBI:136286"/>
    </reaction>
    <physiologicalReaction direction="left-to-right" evidence="12">
        <dbReference type="Rhea" id="RHEA:52049"/>
    </physiologicalReaction>
</comment>
<comment type="catalytic activity">
    <reaction evidence="8">
        <text>13-octadecanoyloxy-octadecanoate + H2O = 13-hydroxy-octadecanoate + octadecanoate + H(+)</text>
        <dbReference type="Rhea" id="RHEA:52084"/>
        <dbReference type="ChEBI" id="CHEBI:15377"/>
        <dbReference type="ChEBI" id="CHEBI:15378"/>
        <dbReference type="ChEBI" id="CHEBI:25629"/>
        <dbReference type="ChEBI" id="CHEBI:136304"/>
        <dbReference type="ChEBI" id="CHEBI:136335"/>
    </reaction>
    <physiologicalReaction direction="left-to-right" evidence="8">
        <dbReference type="Rhea" id="RHEA:52085"/>
    </physiologicalReaction>
</comment>
<dbReference type="OrthoDB" id="1898221at2759"/>
<evidence type="ECO:0000256" key="4">
    <source>
        <dbReference type="ARBA" id="ARBA00022692"/>
    </source>
</evidence>
<comment type="subcellular location">
    <subcellularLocation>
        <location evidence="2">Endomembrane system</location>
        <topology evidence="2">Multi-pass membrane protein</topology>
    </subcellularLocation>
</comment>
<dbReference type="Pfam" id="PF04750">
    <property type="entry name" value="Far-17a_AIG1"/>
    <property type="match status" value="1"/>
</dbReference>